<keyword evidence="1" id="KW-0472">Membrane</keyword>
<dbReference type="RefSeq" id="WP_349656613.1">
    <property type="nucleotide sequence ID" value="NZ_CP144460.1"/>
</dbReference>
<reference evidence="2" key="1">
    <citation type="submission" date="2024-02" db="EMBL/GenBank/DDBJ databases">
        <title>Complete genome sequence of Xanthomonas sp. 10-10.</title>
        <authorList>
            <person name="Biessy A."/>
            <person name="Ciotola M."/>
            <person name="Cadieux M."/>
            <person name="Soufiane B."/>
            <person name="Laforest M."/>
            <person name="Filion M."/>
        </authorList>
    </citation>
    <scope>NUCLEOTIDE SEQUENCE</scope>
    <source>
        <strain evidence="2">10-10</strain>
    </source>
</reference>
<sequence length="95" mass="10357">MDKLIAFLVLAVVVSVACAVVLRFVRLHWSLKAIANLLITTAVVCAVVMQDGSAPPWHHALLITLFFSVPASLCVVLLSAGFKWMTNKRRTRAPA</sequence>
<dbReference type="AlphaFoldDB" id="A0AAU7PA09"/>
<accession>A0AAU7PA09</accession>
<proteinExistence type="predicted"/>
<dbReference type="PROSITE" id="PS51257">
    <property type="entry name" value="PROKAR_LIPOPROTEIN"/>
    <property type="match status" value="1"/>
</dbReference>
<feature type="transmembrane region" description="Helical" evidence="1">
    <location>
        <begin position="29"/>
        <end position="49"/>
    </location>
</feature>
<dbReference type="EMBL" id="CP144460">
    <property type="protein sequence ID" value="XBS38153.1"/>
    <property type="molecule type" value="Genomic_DNA"/>
</dbReference>
<name>A0AAU7PA09_9XANT</name>
<gene>
    <name evidence="2" type="ORF">VZ068_01010</name>
</gene>
<evidence type="ECO:0000313" key="2">
    <source>
        <dbReference type="EMBL" id="XBS38153.1"/>
    </source>
</evidence>
<keyword evidence="1" id="KW-1133">Transmembrane helix</keyword>
<organism evidence="2">
    <name type="scientific">Xanthomonas sp. 10-10</name>
    <dbReference type="NCBI Taxonomy" id="3115848"/>
    <lineage>
        <taxon>Bacteria</taxon>
        <taxon>Pseudomonadati</taxon>
        <taxon>Pseudomonadota</taxon>
        <taxon>Gammaproteobacteria</taxon>
        <taxon>Lysobacterales</taxon>
        <taxon>Lysobacteraceae</taxon>
        <taxon>Xanthomonas</taxon>
    </lineage>
</organism>
<feature type="transmembrane region" description="Helical" evidence="1">
    <location>
        <begin position="61"/>
        <end position="82"/>
    </location>
</feature>
<protein>
    <submittedName>
        <fullName evidence="2">Uncharacterized protein</fullName>
    </submittedName>
</protein>
<evidence type="ECO:0000256" key="1">
    <source>
        <dbReference type="SAM" id="Phobius"/>
    </source>
</evidence>
<keyword evidence="1" id="KW-0812">Transmembrane</keyword>